<dbReference type="GO" id="GO:0017089">
    <property type="term" value="F:glycolipid transfer activity"/>
    <property type="evidence" value="ECO:0007669"/>
    <property type="project" value="TreeGrafter"/>
</dbReference>
<dbReference type="PANTHER" id="PTHR36504">
    <property type="entry name" value="LIPOPOLYSACCHARIDE EXPORT SYSTEM PROTEIN LPTA"/>
    <property type="match status" value="1"/>
</dbReference>
<keyword evidence="7" id="KW-1185">Reference proteome</keyword>
<gene>
    <name evidence="6" type="primary">lptA</name>
    <name evidence="6" type="ORF">I0K15_09095</name>
</gene>
<organism evidence="6 7">
    <name type="scientific">Pontivivens ytuae</name>
    <dbReference type="NCBI Taxonomy" id="2789856"/>
    <lineage>
        <taxon>Bacteria</taxon>
        <taxon>Pseudomonadati</taxon>
        <taxon>Pseudomonadota</taxon>
        <taxon>Alphaproteobacteria</taxon>
        <taxon>Rhodobacterales</taxon>
        <taxon>Paracoccaceae</taxon>
        <taxon>Pontivivens</taxon>
    </lineage>
</organism>
<dbReference type="InterPro" id="IPR052037">
    <property type="entry name" value="LPS_export_LptA"/>
</dbReference>
<dbReference type="GO" id="GO:0015920">
    <property type="term" value="P:lipopolysaccharide transport"/>
    <property type="evidence" value="ECO:0007669"/>
    <property type="project" value="InterPro"/>
</dbReference>
<dbReference type="Proteomes" id="UP000594800">
    <property type="component" value="Chromosome"/>
</dbReference>
<evidence type="ECO:0000256" key="4">
    <source>
        <dbReference type="SAM" id="SignalP"/>
    </source>
</evidence>
<feature type="signal peptide" evidence="4">
    <location>
        <begin position="1"/>
        <end position="21"/>
    </location>
</feature>
<dbReference type="InterPro" id="IPR005653">
    <property type="entry name" value="OstA-like_N"/>
</dbReference>
<sequence>MSLTRAILTITALGLATPLAAQQEQPFSTFQHNPEQPLEIVSDRLGVSQVAQTAEFIGNVEAQQGRLTLRADRMLVTYDGDNGEIERVQATGNVFLTSGTEAAEGAEADYNVSTGFLTMRGDVLLTQGQNALSSEEMRIDLSTGTGEFTGRVRTVFVPTEQQ</sequence>
<proteinExistence type="predicted"/>
<protein>
    <submittedName>
        <fullName evidence="6">Lipopolysaccharide transport periplasmic protein LptA</fullName>
    </submittedName>
</protein>
<dbReference type="Gene3D" id="2.60.450.10">
    <property type="entry name" value="Lipopolysaccharide (LPS) transport protein A like domain"/>
    <property type="match status" value="1"/>
</dbReference>
<reference evidence="6 7" key="1">
    <citation type="submission" date="2020-11" db="EMBL/GenBank/DDBJ databases">
        <title>Description of Pontivivens ytuae sp. nov. isolated from deep sea sediment of Mariana Trench.</title>
        <authorList>
            <person name="Wang Z."/>
            <person name="Sun Q.-L."/>
            <person name="Xu X.-D."/>
            <person name="Tang Y.-Z."/>
            <person name="Zhang J."/>
        </authorList>
    </citation>
    <scope>NUCLEOTIDE SEQUENCE [LARGE SCALE GENOMIC DNA]</scope>
    <source>
        <strain evidence="6 7">MT2928</strain>
    </source>
</reference>
<keyword evidence="1" id="KW-0813">Transport</keyword>
<dbReference type="AlphaFoldDB" id="A0A7S9LV58"/>
<accession>A0A7S9LV58</accession>
<dbReference type="GO" id="GO:0001530">
    <property type="term" value="F:lipopolysaccharide binding"/>
    <property type="evidence" value="ECO:0007669"/>
    <property type="project" value="InterPro"/>
</dbReference>
<dbReference type="Pfam" id="PF03968">
    <property type="entry name" value="LptD_N"/>
    <property type="match status" value="1"/>
</dbReference>
<dbReference type="PANTHER" id="PTHR36504:SF1">
    <property type="entry name" value="LIPOPOLYSACCHARIDE EXPORT SYSTEM PROTEIN LPTA"/>
    <property type="match status" value="1"/>
</dbReference>
<keyword evidence="2 4" id="KW-0732">Signal</keyword>
<dbReference type="EMBL" id="CP064942">
    <property type="protein sequence ID" value="QPH55857.1"/>
    <property type="molecule type" value="Genomic_DNA"/>
</dbReference>
<dbReference type="GO" id="GO:0009279">
    <property type="term" value="C:cell outer membrane"/>
    <property type="evidence" value="ECO:0007669"/>
    <property type="project" value="TreeGrafter"/>
</dbReference>
<dbReference type="InterPro" id="IPR014340">
    <property type="entry name" value="LptA"/>
</dbReference>
<evidence type="ECO:0000313" key="6">
    <source>
        <dbReference type="EMBL" id="QPH55857.1"/>
    </source>
</evidence>
<evidence type="ECO:0000256" key="1">
    <source>
        <dbReference type="ARBA" id="ARBA00022448"/>
    </source>
</evidence>
<evidence type="ECO:0000313" key="7">
    <source>
        <dbReference type="Proteomes" id="UP000594800"/>
    </source>
</evidence>
<feature type="domain" description="Organic solvent tolerance-like N-terminal" evidence="5">
    <location>
        <begin position="39"/>
        <end position="144"/>
    </location>
</feature>
<keyword evidence="3" id="KW-0574">Periplasm</keyword>
<dbReference type="RefSeq" id="WP_196105119.1">
    <property type="nucleotide sequence ID" value="NZ_CP064942.1"/>
</dbReference>
<dbReference type="KEGG" id="poz:I0K15_09095"/>
<evidence type="ECO:0000256" key="2">
    <source>
        <dbReference type="ARBA" id="ARBA00022729"/>
    </source>
</evidence>
<name>A0A7S9LV58_9RHOB</name>
<dbReference type="GO" id="GO:0030288">
    <property type="term" value="C:outer membrane-bounded periplasmic space"/>
    <property type="evidence" value="ECO:0007669"/>
    <property type="project" value="TreeGrafter"/>
</dbReference>
<evidence type="ECO:0000259" key="5">
    <source>
        <dbReference type="Pfam" id="PF03968"/>
    </source>
</evidence>
<evidence type="ECO:0000256" key="3">
    <source>
        <dbReference type="ARBA" id="ARBA00022764"/>
    </source>
</evidence>
<feature type="chain" id="PRO_5032426316" evidence="4">
    <location>
        <begin position="22"/>
        <end position="162"/>
    </location>
</feature>
<dbReference type="NCBIfam" id="TIGR03002">
    <property type="entry name" value="outer_YhbN_LptA"/>
    <property type="match status" value="1"/>
</dbReference>